<dbReference type="AlphaFoldDB" id="A0A835S7S0"/>
<dbReference type="InterPro" id="IPR044647">
    <property type="entry name" value="RTNLB17/18/21"/>
</dbReference>
<evidence type="ECO:0000256" key="6">
    <source>
        <dbReference type="SAM" id="MobiDB-lite"/>
    </source>
</evidence>
<sequence>MWRDVSKTALFFGFGTFLLISSSYAGEVSFSMISAISYVGLLYLAVIFLSRSFLRRAEEAVLQPEEGHEDGLIGEEEAIWILRRILPYLNEMAVILFVMAKCGSSLTVSSLAKIGKYWLERFRDGWESCTHKKAVAVAVFTVIWNLSSTIARIWSVFMLIVVIRLYQQCLMVEGDEEITTNEEVEQQQQQQQKDARSSTSHQDRRRSMGSTRMIRDEKMKKIPALHGCKRRGHPKSKTFGDEAMESVGGDERVPSNGIPTRRFTEQLDSRSNGAATGVCGDEIVGNDAVGCTRGNDTSVGFEDEAKIAGDGRSMEDRKP</sequence>
<evidence type="ECO:0000256" key="5">
    <source>
        <dbReference type="ARBA" id="ARBA00023136"/>
    </source>
</evidence>
<gene>
    <name evidence="9" type="ORF">HPP92_003753</name>
</gene>
<dbReference type="Pfam" id="PF02453">
    <property type="entry name" value="Reticulon"/>
    <property type="match status" value="1"/>
</dbReference>
<organism evidence="9 10">
    <name type="scientific">Vanilla planifolia</name>
    <name type="common">Vanilla</name>
    <dbReference type="NCBI Taxonomy" id="51239"/>
    <lineage>
        <taxon>Eukaryota</taxon>
        <taxon>Viridiplantae</taxon>
        <taxon>Streptophyta</taxon>
        <taxon>Embryophyta</taxon>
        <taxon>Tracheophyta</taxon>
        <taxon>Spermatophyta</taxon>
        <taxon>Magnoliopsida</taxon>
        <taxon>Liliopsida</taxon>
        <taxon>Asparagales</taxon>
        <taxon>Orchidaceae</taxon>
        <taxon>Vanilloideae</taxon>
        <taxon>Vanilleae</taxon>
        <taxon>Vanilla</taxon>
    </lineage>
</organism>
<evidence type="ECO:0000313" key="9">
    <source>
        <dbReference type="EMBL" id="KAG0499062.1"/>
    </source>
</evidence>
<evidence type="ECO:0000256" key="1">
    <source>
        <dbReference type="ARBA" id="ARBA00004477"/>
    </source>
</evidence>
<evidence type="ECO:0000256" key="4">
    <source>
        <dbReference type="ARBA" id="ARBA00022989"/>
    </source>
</evidence>
<name>A0A835S7S0_VANPL</name>
<evidence type="ECO:0000256" key="2">
    <source>
        <dbReference type="ARBA" id="ARBA00022692"/>
    </source>
</evidence>
<feature type="region of interest" description="Disordered" evidence="6">
    <location>
        <begin position="181"/>
        <end position="259"/>
    </location>
</feature>
<accession>A0A835S7S0</accession>
<feature type="transmembrane region" description="Helical" evidence="7">
    <location>
        <begin position="134"/>
        <end position="163"/>
    </location>
</feature>
<dbReference type="PANTHER" id="PTHR46626">
    <property type="entry name" value="RETICULON-LIKE PROTEIN B17"/>
    <property type="match status" value="1"/>
</dbReference>
<dbReference type="InterPro" id="IPR003388">
    <property type="entry name" value="Reticulon"/>
</dbReference>
<keyword evidence="2 7" id="KW-0812">Transmembrane</keyword>
<proteinExistence type="predicted"/>
<evidence type="ECO:0000259" key="8">
    <source>
        <dbReference type="Pfam" id="PF02453"/>
    </source>
</evidence>
<dbReference type="EMBL" id="JADCNL010000001">
    <property type="protein sequence ID" value="KAG0499062.1"/>
    <property type="molecule type" value="Genomic_DNA"/>
</dbReference>
<dbReference type="OrthoDB" id="1929178at2759"/>
<keyword evidence="3" id="KW-0256">Endoplasmic reticulum</keyword>
<reference evidence="9 10" key="1">
    <citation type="journal article" date="2020" name="Nat. Food">
        <title>A phased Vanilla planifolia genome enables genetic improvement of flavour and production.</title>
        <authorList>
            <person name="Hasing T."/>
            <person name="Tang H."/>
            <person name="Brym M."/>
            <person name="Khazi F."/>
            <person name="Huang T."/>
            <person name="Chambers A.H."/>
        </authorList>
    </citation>
    <scope>NUCLEOTIDE SEQUENCE [LARGE SCALE GENOMIC DNA]</scope>
    <source>
        <tissue evidence="9">Leaf</tissue>
    </source>
</reference>
<comment type="subcellular location">
    <subcellularLocation>
        <location evidence="1">Endoplasmic reticulum membrane</location>
        <topology evidence="1">Multi-pass membrane protein</topology>
    </subcellularLocation>
</comment>
<dbReference type="Proteomes" id="UP000636800">
    <property type="component" value="Chromosome 1"/>
</dbReference>
<feature type="compositionally biased region" description="Basic residues" evidence="6">
    <location>
        <begin position="221"/>
        <end position="236"/>
    </location>
</feature>
<feature type="compositionally biased region" description="Basic and acidic residues" evidence="6">
    <location>
        <begin position="193"/>
        <end position="206"/>
    </location>
</feature>
<feature type="domain" description="Reticulon" evidence="8">
    <location>
        <begin position="1"/>
        <end position="96"/>
    </location>
</feature>
<feature type="transmembrane region" description="Helical" evidence="7">
    <location>
        <begin position="35"/>
        <end position="54"/>
    </location>
</feature>
<protein>
    <recommendedName>
        <fullName evidence="8">Reticulon domain-containing protein</fullName>
    </recommendedName>
</protein>
<dbReference type="GO" id="GO:0005789">
    <property type="term" value="C:endoplasmic reticulum membrane"/>
    <property type="evidence" value="ECO:0007669"/>
    <property type="project" value="UniProtKB-SubCell"/>
</dbReference>
<comment type="caution">
    <text evidence="9">The sequence shown here is derived from an EMBL/GenBank/DDBJ whole genome shotgun (WGS) entry which is preliminary data.</text>
</comment>
<keyword evidence="5 7" id="KW-0472">Membrane</keyword>
<dbReference type="PANTHER" id="PTHR46626:SF1">
    <property type="entry name" value="RETICULON-LIKE PROTEIN B21"/>
    <property type="match status" value="1"/>
</dbReference>
<keyword evidence="10" id="KW-1185">Reference proteome</keyword>
<evidence type="ECO:0000313" key="10">
    <source>
        <dbReference type="Proteomes" id="UP000636800"/>
    </source>
</evidence>
<keyword evidence="4 7" id="KW-1133">Transmembrane helix</keyword>
<evidence type="ECO:0000256" key="7">
    <source>
        <dbReference type="SAM" id="Phobius"/>
    </source>
</evidence>
<evidence type="ECO:0000256" key="3">
    <source>
        <dbReference type="ARBA" id="ARBA00022824"/>
    </source>
</evidence>